<feature type="signal peptide" evidence="2">
    <location>
        <begin position="1"/>
        <end position="23"/>
    </location>
</feature>
<evidence type="ECO:0000256" key="1">
    <source>
        <dbReference type="SAM" id="MobiDB-lite"/>
    </source>
</evidence>
<dbReference type="Proteomes" id="UP000030693">
    <property type="component" value="Unassembled WGS sequence"/>
</dbReference>
<sequence>MPRGTRLVSLALGLLAALLAALAGPVAMVAAAPHRDVDVSASAVGSAHAAADSAYSFFTTNAGAAAAGDRGDGHSNNWLVLFASLLPSEIMSHPVYRADLLRISATSAQSDNAWMCPSFRPSNVEYFMSPADDPSHAVRPSGDAMALASLRQEPIDAYFSARQRARAAGTVRTDILPGTGPAKPVDHVAEKDPPPSVDRIPTTVFGDARPVRLRSIRL</sequence>
<feature type="compositionally biased region" description="Basic and acidic residues" evidence="1">
    <location>
        <begin position="184"/>
        <end position="193"/>
    </location>
</feature>
<keyword evidence="2" id="KW-0732">Signal</keyword>
<dbReference type="EMBL" id="KB932203">
    <property type="protein sequence ID" value="KCV71473.1"/>
    <property type="molecule type" value="Genomic_DNA"/>
</dbReference>
<accession>A0A058ZC22</accession>
<dbReference type="GeneID" id="20527144"/>
<proteinExistence type="predicted"/>
<name>A0A058ZC22_FONAL</name>
<feature type="chain" id="PRO_5001566458" evidence="2">
    <location>
        <begin position="24"/>
        <end position="218"/>
    </location>
</feature>
<dbReference type="AlphaFoldDB" id="A0A058ZC22"/>
<evidence type="ECO:0000256" key="2">
    <source>
        <dbReference type="SAM" id="SignalP"/>
    </source>
</evidence>
<organism evidence="3">
    <name type="scientific">Fonticula alba</name>
    <name type="common">Slime mold</name>
    <dbReference type="NCBI Taxonomy" id="691883"/>
    <lineage>
        <taxon>Eukaryota</taxon>
        <taxon>Rotosphaerida</taxon>
        <taxon>Fonticulaceae</taxon>
        <taxon>Fonticula</taxon>
    </lineage>
</organism>
<protein>
    <submittedName>
        <fullName evidence="3">Uncharacterized protein</fullName>
    </submittedName>
</protein>
<gene>
    <name evidence="3" type="ORF">H696_02419</name>
</gene>
<keyword evidence="4" id="KW-1185">Reference proteome</keyword>
<evidence type="ECO:0000313" key="3">
    <source>
        <dbReference type="EMBL" id="KCV71473.1"/>
    </source>
</evidence>
<dbReference type="RefSeq" id="XP_009494596.1">
    <property type="nucleotide sequence ID" value="XM_009496321.1"/>
</dbReference>
<reference evidence="3" key="1">
    <citation type="submission" date="2013-04" db="EMBL/GenBank/DDBJ databases">
        <title>The Genome Sequence of Fonticula alba ATCC 38817.</title>
        <authorList>
            <consortium name="The Broad Institute Genomics Platform"/>
            <person name="Russ C."/>
            <person name="Cuomo C."/>
            <person name="Burger G."/>
            <person name="Gray M.W."/>
            <person name="Holland P.W.H."/>
            <person name="King N."/>
            <person name="Lang F.B.F."/>
            <person name="Roger A.J."/>
            <person name="Ruiz-Trillo I."/>
            <person name="Brown M."/>
            <person name="Walker B."/>
            <person name="Young S."/>
            <person name="Zeng Q."/>
            <person name="Gargeya S."/>
            <person name="Fitzgerald M."/>
            <person name="Haas B."/>
            <person name="Abouelleil A."/>
            <person name="Allen A.W."/>
            <person name="Alvarado L."/>
            <person name="Arachchi H.M."/>
            <person name="Berlin A.M."/>
            <person name="Chapman S.B."/>
            <person name="Gainer-Dewar J."/>
            <person name="Goldberg J."/>
            <person name="Griggs A."/>
            <person name="Gujja S."/>
            <person name="Hansen M."/>
            <person name="Howarth C."/>
            <person name="Imamovic A."/>
            <person name="Ireland A."/>
            <person name="Larimer J."/>
            <person name="McCowan C."/>
            <person name="Murphy C."/>
            <person name="Pearson M."/>
            <person name="Poon T.W."/>
            <person name="Priest M."/>
            <person name="Roberts A."/>
            <person name="Saif S."/>
            <person name="Shea T."/>
            <person name="Sisk P."/>
            <person name="Sykes S."/>
            <person name="Wortman J."/>
            <person name="Nusbaum C."/>
            <person name="Birren B."/>
        </authorList>
    </citation>
    <scope>NUCLEOTIDE SEQUENCE [LARGE SCALE GENOMIC DNA]</scope>
    <source>
        <strain evidence="3">ATCC 38817</strain>
    </source>
</reference>
<feature type="region of interest" description="Disordered" evidence="1">
    <location>
        <begin position="173"/>
        <end position="202"/>
    </location>
</feature>
<evidence type="ECO:0000313" key="4">
    <source>
        <dbReference type="Proteomes" id="UP000030693"/>
    </source>
</evidence>